<dbReference type="PATRIC" id="fig|1069642.3.peg.2708"/>
<evidence type="ECO:0000256" key="1">
    <source>
        <dbReference type="ARBA" id="ARBA00023015"/>
    </source>
</evidence>
<dbReference type="PANTHER" id="PTHR43280">
    <property type="entry name" value="ARAC-FAMILY TRANSCRIPTIONAL REGULATOR"/>
    <property type="match status" value="1"/>
</dbReference>
<dbReference type="PRINTS" id="PR00032">
    <property type="entry name" value="HTHARAC"/>
</dbReference>
<dbReference type="InterPro" id="IPR009057">
    <property type="entry name" value="Homeodomain-like_sf"/>
</dbReference>
<keyword evidence="1" id="KW-0805">Transcription regulation</keyword>
<dbReference type="InterPro" id="IPR029062">
    <property type="entry name" value="Class_I_gatase-like"/>
</dbReference>
<dbReference type="HOGENOM" id="CLU_000445_59_0_7"/>
<dbReference type="KEGG" id="bbat:Bdt_2738"/>
<dbReference type="Proteomes" id="UP000010074">
    <property type="component" value="Chromosome"/>
</dbReference>
<proteinExistence type="predicted"/>
<gene>
    <name evidence="5" type="ORF">Bdt_2738</name>
</gene>
<dbReference type="EMBL" id="CP002930">
    <property type="protein sequence ID" value="AFY02419.1"/>
    <property type="molecule type" value="Genomic_DNA"/>
</dbReference>
<evidence type="ECO:0000313" key="5">
    <source>
        <dbReference type="EMBL" id="AFY02419.1"/>
    </source>
</evidence>
<sequence>MDFLKAANTVTGKNLFEAKLVGLSSSAVTCAHGVKITPESAIRDFDYDVLIIPGFWAWSVESVRRGVAANKNLQEFLDRVPKKKSLYSYCTGSVFHASTQRLSKKSATASWWLAQELVGAFPKVQWQFNQISAGDVSDMTAAGANGFYPLYSHLVSQTVGSKAFAEIQKYLMTPVQFNANNPFYELESLTGRERLDQIRRFVEKTAVRDIRLSAVAESLGISTKTLSRKLREDVNWTPARFFRMIKLKQAGALLTSTEKSVKEICDKLGFDDEAQFRKAFKRCVGLTPGEYKRKFQIRRV</sequence>
<dbReference type="InterPro" id="IPR002818">
    <property type="entry name" value="DJ-1/PfpI"/>
</dbReference>
<evidence type="ECO:0000313" key="6">
    <source>
        <dbReference type="Proteomes" id="UP000010074"/>
    </source>
</evidence>
<dbReference type="SUPFAM" id="SSF46689">
    <property type="entry name" value="Homeodomain-like"/>
    <property type="match status" value="1"/>
</dbReference>
<dbReference type="PANTHER" id="PTHR43280:SF28">
    <property type="entry name" value="HTH-TYPE TRANSCRIPTIONAL ACTIVATOR RHAS"/>
    <property type="match status" value="1"/>
</dbReference>
<dbReference type="SMART" id="SM00342">
    <property type="entry name" value="HTH_ARAC"/>
    <property type="match status" value="1"/>
</dbReference>
<dbReference type="Pfam" id="PF12833">
    <property type="entry name" value="HTH_18"/>
    <property type="match status" value="1"/>
</dbReference>
<dbReference type="InterPro" id="IPR018060">
    <property type="entry name" value="HTH_AraC"/>
</dbReference>
<keyword evidence="2" id="KW-0238">DNA-binding</keyword>
<dbReference type="GO" id="GO:0003700">
    <property type="term" value="F:DNA-binding transcription factor activity"/>
    <property type="evidence" value="ECO:0007669"/>
    <property type="project" value="InterPro"/>
</dbReference>
<accession>K7ZBL3</accession>
<feature type="domain" description="HTH araC/xylS-type" evidence="4">
    <location>
        <begin position="196"/>
        <end position="294"/>
    </location>
</feature>
<evidence type="ECO:0000256" key="3">
    <source>
        <dbReference type="ARBA" id="ARBA00023163"/>
    </source>
</evidence>
<keyword evidence="3" id="KW-0804">Transcription</keyword>
<dbReference type="PROSITE" id="PS01124">
    <property type="entry name" value="HTH_ARAC_FAMILY_2"/>
    <property type="match status" value="1"/>
</dbReference>
<organism evidence="5 6">
    <name type="scientific">Bdellovibrio bacteriovorus str. Tiberius</name>
    <dbReference type="NCBI Taxonomy" id="1069642"/>
    <lineage>
        <taxon>Bacteria</taxon>
        <taxon>Pseudomonadati</taxon>
        <taxon>Bdellovibrionota</taxon>
        <taxon>Bdellovibrionia</taxon>
        <taxon>Bdellovibrionales</taxon>
        <taxon>Pseudobdellovibrionaceae</taxon>
        <taxon>Bdellovibrio</taxon>
    </lineage>
</organism>
<evidence type="ECO:0000259" key="4">
    <source>
        <dbReference type="PROSITE" id="PS01124"/>
    </source>
</evidence>
<name>K7ZBL3_BDEBC</name>
<dbReference type="Gene3D" id="3.40.50.880">
    <property type="match status" value="1"/>
</dbReference>
<protein>
    <submittedName>
        <fullName evidence="5">AraC family transcriptional regulator</fullName>
    </submittedName>
</protein>
<evidence type="ECO:0000256" key="2">
    <source>
        <dbReference type="ARBA" id="ARBA00023125"/>
    </source>
</evidence>
<dbReference type="Pfam" id="PF01965">
    <property type="entry name" value="DJ-1_PfpI"/>
    <property type="match status" value="1"/>
</dbReference>
<dbReference type="Gene3D" id="1.10.10.60">
    <property type="entry name" value="Homeodomain-like"/>
    <property type="match status" value="1"/>
</dbReference>
<dbReference type="SUPFAM" id="SSF52317">
    <property type="entry name" value="Class I glutamine amidotransferase-like"/>
    <property type="match status" value="1"/>
</dbReference>
<reference evidence="5 6" key="1">
    <citation type="journal article" date="2012" name="BMC Genomics">
        <title>Genome analysis of a simultaneously predatory and prey-independent, novel Bdellovibrio bacteriovorus from the River Tiber, supports in silico predictions of both ancient and recent lateral gene transfer from diverse bacteria.</title>
        <authorList>
            <person name="Hobley L."/>
            <person name="Lerner T.R."/>
            <person name="Williams L.E."/>
            <person name="Lambert C."/>
            <person name="Till R."/>
            <person name="Milner D.S."/>
            <person name="Basford S.M."/>
            <person name="Capeness M.J."/>
            <person name="Fenton A.K."/>
            <person name="Atterbury R.J."/>
            <person name="Harris M.A."/>
            <person name="Sockett R.E."/>
        </authorList>
    </citation>
    <scope>NUCLEOTIDE SEQUENCE [LARGE SCALE GENOMIC DNA]</scope>
    <source>
        <strain evidence="5 6">Tiberius</strain>
    </source>
</reference>
<dbReference type="AlphaFoldDB" id="K7ZBL3"/>
<dbReference type="STRING" id="1069642.Bdt_2738"/>
<dbReference type="GO" id="GO:0043565">
    <property type="term" value="F:sequence-specific DNA binding"/>
    <property type="evidence" value="ECO:0007669"/>
    <property type="project" value="InterPro"/>
</dbReference>
<dbReference type="InterPro" id="IPR020449">
    <property type="entry name" value="Tscrpt_reg_AraC-type_HTH"/>
</dbReference>